<protein>
    <submittedName>
        <fullName evidence="2">Uncharacterized protein</fullName>
    </submittedName>
</protein>
<dbReference type="EMBL" id="SDEE01000718">
    <property type="protein sequence ID" value="RXW14334.1"/>
    <property type="molecule type" value="Genomic_DNA"/>
</dbReference>
<gene>
    <name evidence="2" type="ORF">EST38_g11520</name>
</gene>
<name>A0A4Q2D7D1_9AGAR</name>
<keyword evidence="1" id="KW-1133">Transmembrane helix</keyword>
<comment type="caution">
    <text evidence="2">The sequence shown here is derived from an EMBL/GenBank/DDBJ whole genome shotgun (WGS) entry which is preliminary data.</text>
</comment>
<proteinExistence type="predicted"/>
<evidence type="ECO:0000256" key="1">
    <source>
        <dbReference type="SAM" id="Phobius"/>
    </source>
</evidence>
<sequence>MLPVEASGVIRTTIIVQGAATIGCDVLSIAVLWALFWPFRKLSTRLRVFIDKVVLLSILRATVTWLMARPYLRKLLNNQDAPQDGQDHSDDPQAPVDIENSIIVAFRAAPSQTGFQLEEVNRELIHGAWRPSQPARQFSDLEFRLPPGLTSEEKFSPSPSWSAITVQTVAQTQSCEG</sequence>
<keyword evidence="3" id="KW-1185">Reference proteome</keyword>
<reference evidence="2 3" key="1">
    <citation type="submission" date="2019-01" db="EMBL/GenBank/DDBJ databases">
        <title>Draft genome sequence of Psathyrella aberdarensis IHI B618.</title>
        <authorList>
            <person name="Buettner E."/>
            <person name="Kellner H."/>
        </authorList>
    </citation>
    <scope>NUCLEOTIDE SEQUENCE [LARGE SCALE GENOMIC DNA]</scope>
    <source>
        <strain evidence="2 3">IHI B618</strain>
    </source>
</reference>
<dbReference type="Proteomes" id="UP000290288">
    <property type="component" value="Unassembled WGS sequence"/>
</dbReference>
<organism evidence="2 3">
    <name type="scientific">Candolleomyces aberdarensis</name>
    <dbReference type="NCBI Taxonomy" id="2316362"/>
    <lineage>
        <taxon>Eukaryota</taxon>
        <taxon>Fungi</taxon>
        <taxon>Dikarya</taxon>
        <taxon>Basidiomycota</taxon>
        <taxon>Agaricomycotina</taxon>
        <taxon>Agaricomycetes</taxon>
        <taxon>Agaricomycetidae</taxon>
        <taxon>Agaricales</taxon>
        <taxon>Agaricineae</taxon>
        <taxon>Psathyrellaceae</taxon>
        <taxon>Candolleomyces</taxon>
    </lineage>
</organism>
<dbReference type="AlphaFoldDB" id="A0A4Q2D7D1"/>
<feature type="transmembrane region" description="Helical" evidence="1">
    <location>
        <begin position="14"/>
        <end position="37"/>
    </location>
</feature>
<evidence type="ECO:0000313" key="3">
    <source>
        <dbReference type="Proteomes" id="UP000290288"/>
    </source>
</evidence>
<evidence type="ECO:0000313" key="2">
    <source>
        <dbReference type="EMBL" id="RXW14334.1"/>
    </source>
</evidence>
<keyword evidence="1" id="KW-0812">Transmembrane</keyword>
<keyword evidence="1" id="KW-0472">Membrane</keyword>
<accession>A0A4Q2D7D1</accession>